<proteinExistence type="predicted"/>
<feature type="domain" description="PAC" evidence="14">
    <location>
        <begin position="314"/>
        <end position="367"/>
    </location>
</feature>
<dbReference type="SMART" id="SM00086">
    <property type="entry name" value="PAC"/>
    <property type="match status" value="3"/>
</dbReference>
<keyword evidence="11" id="KW-0175">Coiled coil</keyword>
<dbReference type="Pfam" id="PF02518">
    <property type="entry name" value="HATPase_c"/>
    <property type="match status" value="1"/>
</dbReference>
<evidence type="ECO:0000259" key="12">
    <source>
        <dbReference type="PROSITE" id="PS50109"/>
    </source>
</evidence>
<reference evidence="15 16" key="1">
    <citation type="journal article" date="2013" name="Environ. Microbiol.">
        <title>Genome analysis of Chitinivibrio alkaliphilus gen. nov., sp. nov., a novel extremely haloalkaliphilic anaerobic chitinolytic bacterium from the candidate phylum Termite Group 3.</title>
        <authorList>
            <person name="Sorokin D.Y."/>
            <person name="Gumerov V.M."/>
            <person name="Rakitin A.L."/>
            <person name="Beletsky A.V."/>
            <person name="Damste J.S."/>
            <person name="Muyzer G."/>
            <person name="Mardanov A.V."/>
            <person name="Ravin N.V."/>
        </authorList>
    </citation>
    <scope>NUCLEOTIDE SEQUENCE [LARGE SCALE GENOMIC DNA]</scope>
    <source>
        <strain evidence="15 16">ACht1</strain>
    </source>
</reference>
<evidence type="ECO:0000256" key="1">
    <source>
        <dbReference type="ARBA" id="ARBA00000085"/>
    </source>
</evidence>
<dbReference type="Proteomes" id="UP000017148">
    <property type="component" value="Unassembled WGS sequence"/>
</dbReference>
<evidence type="ECO:0000256" key="3">
    <source>
        <dbReference type="ARBA" id="ARBA00022553"/>
    </source>
</evidence>
<dbReference type="Gene3D" id="3.30.450.20">
    <property type="entry name" value="PAS domain"/>
    <property type="match status" value="4"/>
</dbReference>
<dbReference type="CDD" id="cd16922">
    <property type="entry name" value="HATPase_EvgS-ArcB-TorS-like"/>
    <property type="match status" value="1"/>
</dbReference>
<keyword evidence="5" id="KW-0547">Nucleotide-binding</keyword>
<dbReference type="AlphaFoldDB" id="U7DA37"/>
<feature type="domain" description="Histidine kinase" evidence="12">
    <location>
        <begin position="676"/>
        <end position="893"/>
    </location>
</feature>
<dbReference type="eggNOG" id="COG5002">
    <property type="taxonomic scope" value="Bacteria"/>
</dbReference>
<dbReference type="RefSeq" id="WP_022636166.1">
    <property type="nucleotide sequence ID" value="NZ_ASJR01000004.1"/>
</dbReference>
<evidence type="ECO:0000256" key="2">
    <source>
        <dbReference type="ARBA" id="ARBA00012438"/>
    </source>
</evidence>
<feature type="domain" description="PAC" evidence="14">
    <location>
        <begin position="437"/>
        <end position="489"/>
    </location>
</feature>
<keyword evidence="8" id="KW-0902">Two-component regulatory system</keyword>
<dbReference type="Gene3D" id="3.30.565.10">
    <property type="entry name" value="Histidine kinase-like ATPase, C-terminal domain"/>
    <property type="match status" value="1"/>
</dbReference>
<dbReference type="Pfam" id="PF13426">
    <property type="entry name" value="PAS_9"/>
    <property type="match status" value="1"/>
</dbReference>
<dbReference type="PROSITE" id="PS50109">
    <property type="entry name" value="HIS_KIN"/>
    <property type="match status" value="1"/>
</dbReference>
<evidence type="ECO:0000256" key="5">
    <source>
        <dbReference type="ARBA" id="ARBA00022741"/>
    </source>
</evidence>
<dbReference type="CDD" id="cd00082">
    <property type="entry name" value="HisKA"/>
    <property type="match status" value="1"/>
</dbReference>
<feature type="domain" description="PAS" evidence="13">
    <location>
        <begin position="237"/>
        <end position="310"/>
    </location>
</feature>
<evidence type="ECO:0000256" key="11">
    <source>
        <dbReference type="SAM" id="Coils"/>
    </source>
</evidence>
<dbReference type="InterPro" id="IPR001610">
    <property type="entry name" value="PAC"/>
</dbReference>
<evidence type="ECO:0000256" key="10">
    <source>
        <dbReference type="ARBA" id="ARBA00068150"/>
    </source>
</evidence>
<dbReference type="SUPFAM" id="SSF47384">
    <property type="entry name" value="Homodimeric domain of signal transducing histidine kinase"/>
    <property type="match status" value="1"/>
</dbReference>
<dbReference type="PANTHER" id="PTHR45339:SF1">
    <property type="entry name" value="HYBRID SIGNAL TRANSDUCTION HISTIDINE KINASE J"/>
    <property type="match status" value="1"/>
</dbReference>
<dbReference type="InterPro" id="IPR003594">
    <property type="entry name" value="HATPase_dom"/>
</dbReference>
<dbReference type="InterPro" id="IPR035965">
    <property type="entry name" value="PAS-like_dom_sf"/>
</dbReference>
<dbReference type="STRING" id="1313304.CALK_0645"/>
<keyword evidence="16" id="KW-1185">Reference proteome</keyword>
<dbReference type="InterPro" id="IPR036890">
    <property type="entry name" value="HATPase_C_sf"/>
</dbReference>
<dbReference type="Pfam" id="PF08447">
    <property type="entry name" value="PAS_3"/>
    <property type="match status" value="2"/>
</dbReference>
<dbReference type="SMART" id="SM00387">
    <property type="entry name" value="HATPase_c"/>
    <property type="match status" value="1"/>
</dbReference>
<protein>
    <recommendedName>
        <fullName evidence="10">Sensory/regulatory protein RpfC</fullName>
        <ecNumber evidence="2">2.7.13.3</ecNumber>
    </recommendedName>
</protein>
<name>U7DA37_9BACT</name>
<evidence type="ECO:0000256" key="7">
    <source>
        <dbReference type="ARBA" id="ARBA00022840"/>
    </source>
</evidence>
<dbReference type="eggNOG" id="COG3829">
    <property type="taxonomic scope" value="Bacteria"/>
</dbReference>
<evidence type="ECO:0000256" key="9">
    <source>
        <dbReference type="ARBA" id="ARBA00064003"/>
    </source>
</evidence>
<feature type="domain" description="PAS" evidence="13">
    <location>
        <begin position="126"/>
        <end position="180"/>
    </location>
</feature>
<dbReference type="InterPro" id="IPR004358">
    <property type="entry name" value="Sig_transdc_His_kin-like_C"/>
</dbReference>
<dbReference type="EMBL" id="ASJR01000004">
    <property type="protein sequence ID" value="ERP38867.1"/>
    <property type="molecule type" value="Genomic_DNA"/>
</dbReference>
<dbReference type="Gene3D" id="1.10.287.130">
    <property type="match status" value="1"/>
</dbReference>
<dbReference type="GO" id="GO:0000155">
    <property type="term" value="F:phosphorelay sensor kinase activity"/>
    <property type="evidence" value="ECO:0007669"/>
    <property type="project" value="InterPro"/>
</dbReference>
<dbReference type="FunFam" id="3.30.565.10:FF:000010">
    <property type="entry name" value="Sensor histidine kinase RcsC"/>
    <property type="match status" value="1"/>
</dbReference>
<evidence type="ECO:0000313" key="16">
    <source>
        <dbReference type="Proteomes" id="UP000017148"/>
    </source>
</evidence>
<dbReference type="Pfam" id="PF00512">
    <property type="entry name" value="HisKA"/>
    <property type="match status" value="1"/>
</dbReference>
<dbReference type="PROSITE" id="PS50112">
    <property type="entry name" value="PAS"/>
    <property type="match status" value="3"/>
</dbReference>
<evidence type="ECO:0000259" key="13">
    <source>
        <dbReference type="PROSITE" id="PS50112"/>
    </source>
</evidence>
<dbReference type="InterPro" id="IPR003661">
    <property type="entry name" value="HisK_dim/P_dom"/>
</dbReference>
<comment type="caution">
    <text evidence="15">The sequence shown here is derived from an EMBL/GenBank/DDBJ whole genome shotgun (WGS) entry which is preliminary data.</text>
</comment>
<dbReference type="NCBIfam" id="TIGR00229">
    <property type="entry name" value="sensory_box"/>
    <property type="match status" value="2"/>
</dbReference>
<dbReference type="OrthoDB" id="9813151at2"/>
<keyword evidence="7" id="KW-0067">ATP-binding</keyword>
<dbReference type="InterPro" id="IPR013655">
    <property type="entry name" value="PAS_fold_3"/>
</dbReference>
<dbReference type="PROSITE" id="PS50113">
    <property type="entry name" value="PAC"/>
    <property type="match status" value="2"/>
</dbReference>
<dbReference type="GO" id="GO:0005524">
    <property type="term" value="F:ATP binding"/>
    <property type="evidence" value="ECO:0007669"/>
    <property type="project" value="UniProtKB-KW"/>
</dbReference>
<organism evidence="15 16">
    <name type="scientific">Chitinivibrio alkaliphilus ACht1</name>
    <dbReference type="NCBI Taxonomy" id="1313304"/>
    <lineage>
        <taxon>Bacteria</taxon>
        <taxon>Pseudomonadati</taxon>
        <taxon>Fibrobacterota</taxon>
        <taxon>Chitinivibrionia</taxon>
        <taxon>Chitinivibrionales</taxon>
        <taxon>Chitinivibrionaceae</taxon>
        <taxon>Chitinivibrio</taxon>
    </lineage>
</organism>
<dbReference type="PRINTS" id="PR00344">
    <property type="entry name" value="BCTRLSENSOR"/>
</dbReference>
<dbReference type="SUPFAM" id="SSF55874">
    <property type="entry name" value="ATPase domain of HSP90 chaperone/DNA topoisomerase II/histidine kinase"/>
    <property type="match status" value="1"/>
</dbReference>
<dbReference type="EC" id="2.7.13.3" evidence="2"/>
<dbReference type="SMART" id="SM00388">
    <property type="entry name" value="HisKA"/>
    <property type="match status" value="1"/>
</dbReference>
<dbReference type="SUPFAM" id="SSF55785">
    <property type="entry name" value="PYP-like sensor domain (PAS domain)"/>
    <property type="match status" value="3"/>
</dbReference>
<dbReference type="CDD" id="cd00130">
    <property type="entry name" value="PAS"/>
    <property type="match status" value="2"/>
</dbReference>
<evidence type="ECO:0000256" key="4">
    <source>
        <dbReference type="ARBA" id="ARBA00022679"/>
    </source>
</evidence>
<evidence type="ECO:0000256" key="6">
    <source>
        <dbReference type="ARBA" id="ARBA00022777"/>
    </source>
</evidence>
<evidence type="ECO:0000256" key="8">
    <source>
        <dbReference type="ARBA" id="ARBA00023012"/>
    </source>
</evidence>
<sequence length="1044" mass="119791">MGKTVLLWAIDIQRTYQYANRATQEFFHLAEEQENMFTEESPLYEEIEQVLSSGEALCTWTSMENSQGESRFFCVHLIPNLPPSAGASQVLCSALDITDTHKKRQELEYERVLFMNGPVMLFHWKDIDTHSLSFVSENTQSILGYFPKDFLQNRILYTSLISSQDRDTYTKEITQAISHKAETLHHTPYRLETHVGEYIWVDHYTLFTYEEGALSDCVSYIIDITDQIHRSAYADAQREYFFRITESLNIGTWKWNIKTNETYFDTGWVNIIGYTSEELGETGFDTWKNLLHPDDVSETLHAVNQCLKKESEELDIEFRMHHKKGHWVWIHGKGKILEWDETGAPVTMFGTHIEVTKQKKTEEQNRRINIAIEQTKSTVVITDLEGIIEYVNPAFTLSTGYTAEEAIGENPRILKSGHMDESYYEELWKTISSGRTWHGEFENKNKSGDIYYEVATISPIKNSQGAITNYIAIKENITEKVLAEKKLQRQYRELEIMNHLMNGRETRIRELKEEVNTLLRRLNKKQKYNPEKGFFTDIDIQETQNKVAEKTSRIDISNQIRQFHEAKDTLFELVAHLEENYPRDASSECSSLFSQLLSLKESLAQESTTLEHAIYTLVESIDETSRNALSIAEDEERMRKKAEEYTLALTKQKDIAQRLAKKAKLANSAKSDFIANMSHEIRTPLNGILGLIKLLLSTNLDDKQEKFAESISSSGQILLSLVNDILDISKIEAKRLDLESIDFSIHKLLSETMLSLSFKAEEKGLSLKYDIASDVPEFFRGDPIRLRQVITNLVSNAIKFTHQGGVFIRVTTAKDTPLHIAVEDSGIGVRDEKKEVLFDKFSQADTSTTRKYGGTGLGLAISKELTTLMGGEIGVRDNSPRGAIFWIRLPLQQPKDITLSPLRERTLLFIIPTHEEYVWNKIKDMRLTADRCESAPEAINHLYTKEIAYEGVVVSDDLKGMSAAQFAKTISTIDDFSCCKRILLTRESGSPCALRIHPQYPQRRSYYGDGTRAPFCFFYRLNAQNNRKRNTNNTEKHNHSSCGR</sequence>
<evidence type="ECO:0000313" key="15">
    <source>
        <dbReference type="EMBL" id="ERP38867.1"/>
    </source>
</evidence>
<keyword evidence="6 15" id="KW-0418">Kinase</keyword>
<feature type="domain" description="PAS" evidence="13">
    <location>
        <begin position="364"/>
        <end position="410"/>
    </location>
</feature>
<comment type="catalytic activity">
    <reaction evidence="1">
        <text>ATP + protein L-histidine = ADP + protein N-phospho-L-histidine.</text>
        <dbReference type="EC" id="2.7.13.3"/>
    </reaction>
</comment>
<dbReference type="SMART" id="SM00091">
    <property type="entry name" value="PAS"/>
    <property type="match status" value="3"/>
</dbReference>
<dbReference type="InterPro" id="IPR000014">
    <property type="entry name" value="PAS"/>
</dbReference>
<evidence type="ECO:0000259" key="14">
    <source>
        <dbReference type="PROSITE" id="PS50113"/>
    </source>
</evidence>
<keyword evidence="3" id="KW-0597">Phosphoprotein</keyword>
<dbReference type="InterPro" id="IPR005467">
    <property type="entry name" value="His_kinase_dom"/>
</dbReference>
<dbReference type="FunFam" id="1.10.287.130:FF:000002">
    <property type="entry name" value="Two-component osmosensing histidine kinase"/>
    <property type="match status" value="1"/>
</dbReference>
<keyword evidence="4" id="KW-0808">Transferase</keyword>
<dbReference type="InterPro" id="IPR036097">
    <property type="entry name" value="HisK_dim/P_sf"/>
</dbReference>
<feature type="coiled-coil region" evidence="11">
    <location>
        <begin position="501"/>
        <end position="528"/>
    </location>
</feature>
<gene>
    <name evidence="15" type="ORF">CALK_0645</name>
</gene>
<dbReference type="InterPro" id="IPR000700">
    <property type="entry name" value="PAS-assoc_C"/>
</dbReference>
<accession>U7DA37</accession>
<dbReference type="PANTHER" id="PTHR45339">
    <property type="entry name" value="HYBRID SIGNAL TRANSDUCTION HISTIDINE KINASE J"/>
    <property type="match status" value="1"/>
</dbReference>
<comment type="subunit">
    <text evidence="9">At low DSF concentrations, interacts with RpfF.</text>
</comment>